<comment type="caution">
    <text evidence="2">The sequence shown here is derived from an EMBL/GenBank/DDBJ whole genome shotgun (WGS) entry which is preliminary data.</text>
</comment>
<accession>A0AAN6EYI9</accession>
<dbReference type="Pfam" id="PF12720">
    <property type="entry name" value="DUF3807"/>
    <property type="match status" value="1"/>
</dbReference>
<evidence type="ECO:0000313" key="2">
    <source>
        <dbReference type="EMBL" id="KAJ8994056.1"/>
    </source>
</evidence>
<evidence type="ECO:0000256" key="1">
    <source>
        <dbReference type="SAM" id="MobiDB-lite"/>
    </source>
</evidence>
<feature type="region of interest" description="Disordered" evidence="1">
    <location>
        <begin position="15"/>
        <end position="53"/>
    </location>
</feature>
<dbReference type="EMBL" id="JAJGCB010000003">
    <property type="protein sequence ID" value="KAJ8994056.1"/>
    <property type="molecule type" value="Genomic_DNA"/>
</dbReference>
<reference evidence="2" key="1">
    <citation type="submission" date="2023-01" db="EMBL/GenBank/DDBJ databases">
        <title>Exophiala dermititidis isolated from Cystic Fibrosis Patient.</title>
        <authorList>
            <person name="Kurbessoian T."/>
            <person name="Crocker A."/>
            <person name="Murante D."/>
            <person name="Hogan D.A."/>
            <person name="Stajich J.E."/>
        </authorList>
    </citation>
    <scope>NUCLEOTIDE SEQUENCE</scope>
    <source>
        <strain evidence="2">Ex8</strain>
    </source>
</reference>
<dbReference type="AlphaFoldDB" id="A0AAN6EYI9"/>
<sequence length="154" mass="17657">MIQQADIDQLSLFHTSHFPGQPIPKLTAFPAKDTEEVSTGPGHQGEESDGLGYYEDGVKRTLTDEQIQMFRHSEIQRLLSERRAAREKEEKQRLKKEKATPRPGNVNRRKHRWADQPGMQDTPIEASMYDDVREDNADSGTTPKKFLWPKLGQV</sequence>
<proteinExistence type="predicted"/>
<feature type="compositionally biased region" description="Basic and acidic residues" evidence="1">
    <location>
        <begin position="81"/>
        <end position="100"/>
    </location>
</feature>
<feature type="region of interest" description="Disordered" evidence="1">
    <location>
        <begin position="81"/>
        <end position="154"/>
    </location>
</feature>
<organism evidence="2 3">
    <name type="scientific">Exophiala dermatitidis</name>
    <name type="common">Black yeast-like fungus</name>
    <name type="synonym">Wangiella dermatitidis</name>
    <dbReference type="NCBI Taxonomy" id="5970"/>
    <lineage>
        <taxon>Eukaryota</taxon>
        <taxon>Fungi</taxon>
        <taxon>Dikarya</taxon>
        <taxon>Ascomycota</taxon>
        <taxon>Pezizomycotina</taxon>
        <taxon>Eurotiomycetes</taxon>
        <taxon>Chaetothyriomycetidae</taxon>
        <taxon>Chaetothyriales</taxon>
        <taxon>Herpotrichiellaceae</taxon>
        <taxon>Exophiala</taxon>
    </lineage>
</organism>
<dbReference type="InterPro" id="IPR024526">
    <property type="entry name" value="DUF3807"/>
</dbReference>
<name>A0AAN6EYI9_EXODE</name>
<evidence type="ECO:0000313" key="3">
    <source>
        <dbReference type="Proteomes" id="UP001161757"/>
    </source>
</evidence>
<protein>
    <submittedName>
        <fullName evidence="2">Uncharacterized protein</fullName>
    </submittedName>
</protein>
<dbReference type="Proteomes" id="UP001161757">
    <property type="component" value="Unassembled WGS sequence"/>
</dbReference>
<gene>
    <name evidence="2" type="ORF">HRR80_002551</name>
</gene>
<dbReference type="PANTHER" id="PTHR40642">
    <property type="entry name" value="YALI0F31295P"/>
    <property type="match status" value="1"/>
</dbReference>
<dbReference type="PANTHER" id="PTHR40642:SF1">
    <property type="entry name" value="YALI0F31295P"/>
    <property type="match status" value="1"/>
</dbReference>